<evidence type="ECO:0000256" key="1">
    <source>
        <dbReference type="ARBA" id="ARBA00001462"/>
    </source>
</evidence>
<comment type="similarity">
    <text evidence="2">Belongs to the glycosyl hydrolase 51 family.</text>
</comment>
<dbReference type="SUPFAM" id="SSF51011">
    <property type="entry name" value="Glycosyl hydrolase domain"/>
    <property type="match status" value="1"/>
</dbReference>
<evidence type="ECO:0000256" key="3">
    <source>
        <dbReference type="ARBA" id="ARBA00012670"/>
    </source>
</evidence>
<evidence type="ECO:0000313" key="8">
    <source>
        <dbReference type="Proteomes" id="UP000184436"/>
    </source>
</evidence>
<proteinExistence type="inferred from homology"/>
<keyword evidence="8" id="KW-1185">Reference proteome</keyword>
<dbReference type="InterPro" id="IPR049046">
    <property type="entry name" value="Beta-AFase-like_GH127_middle"/>
</dbReference>
<dbReference type="PANTHER" id="PTHR43465">
    <property type="entry name" value="DUF1680 DOMAIN PROTEIN (AFU_ORTHOLOGUE AFUA_1G08910)"/>
    <property type="match status" value="1"/>
</dbReference>
<dbReference type="EMBL" id="FQVD01000012">
    <property type="protein sequence ID" value="SHF16817.1"/>
    <property type="molecule type" value="Genomic_DNA"/>
</dbReference>
<dbReference type="GO" id="GO:0046556">
    <property type="term" value="F:alpha-L-arabinofuranosidase activity"/>
    <property type="evidence" value="ECO:0007669"/>
    <property type="project" value="UniProtKB-EC"/>
</dbReference>
<dbReference type="InterPro" id="IPR049049">
    <property type="entry name" value="Beta-AFase-like_GH127_C"/>
</dbReference>
<dbReference type="Gene3D" id="2.60.40.1180">
    <property type="entry name" value="Golgi alpha-mannosidase II"/>
    <property type="match status" value="1"/>
</dbReference>
<dbReference type="InterPro" id="IPR008979">
    <property type="entry name" value="Galactose-bd-like_sf"/>
</dbReference>
<dbReference type="Proteomes" id="UP000184436">
    <property type="component" value="Unassembled WGS sequence"/>
</dbReference>
<dbReference type="Pfam" id="PF06964">
    <property type="entry name" value="Alpha-L-AF_C"/>
    <property type="match status" value="1"/>
</dbReference>
<dbReference type="Pfam" id="PF20736">
    <property type="entry name" value="Glyco_hydro127M"/>
    <property type="match status" value="1"/>
</dbReference>
<dbReference type="InterPro" id="IPR049174">
    <property type="entry name" value="Beta-AFase-like"/>
</dbReference>
<dbReference type="Gene3D" id="2.60.120.560">
    <property type="entry name" value="Exo-inulinase, domain 1"/>
    <property type="match status" value="1"/>
</dbReference>
<keyword evidence="4" id="KW-0378">Hydrolase</keyword>
<dbReference type="SMART" id="SM00813">
    <property type="entry name" value="Alpha-L-AF_C"/>
    <property type="match status" value="1"/>
</dbReference>
<evidence type="ECO:0000313" key="7">
    <source>
        <dbReference type="EMBL" id="SHF16817.1"/>
    </source>
</evidence>
<protein>
    <recommendedName>
        <fullName evidence="3">non-reducing end alpha-L-arabinofuranosidase</fullName>
        <ecNumber evidence="3">3.2.1.55</ecNumber>
    </recommendedName>
</protein>
<dbReference type="EC" id="3.2.1.55" evidence="3"/>
<dbReference type="InterPro" id="IPR010496">
    <property type="entry name" value="AL/BT2_dom"/>
</dbReference>
<dbReference type="InterPro" id="IPR017853">
    <property type="entry name" value="GH"/>
</dbReference>
<dbReference type="Pfam" id="PF06439">
    <property type="entry name" value="3keto-disac_hyd"/>
    <property type="match status" value="1"/>
</dbReference>
<feature type="chain" id="PRO_5030031226" description="non-reducing end alpha-L-arabinofuranosidase" evidence="5">
    <location>
        <begin position="25"/>
        <end position="1479"/>
    </location>
</feature>
<dbReference type="InterPro" id="IPR012878">
    <property type="entry name" value="Beta-AFase-like_GH127_cat"/>
</dbReference>
<keyword evidence="5" id="KW-0732">Signal</keyword>
<dbReference type="InterPro" id="IPR055235">
    <property type="entry name" value="ASD1_cat"/>
</dbReference>
<feature type="signal peptide" evidence="5">
    <location>
        <begin position="1"/>
        <end position="24"/>
    </location>
</feature>
<dbReference type="RefSeq" id="WP_083564674.1">
    <property type="nucleotide sequence ID" value="NZ_FQVD01000012.1"/>
</dbReference>
<reference evidence="7 8" key="1">
    <citation type="submission" date="2016-11" db="EMBL/GenBank/DDBJ databases">
        <authorList>
            <person name="Jaros S."/>
            <person name="Januszkiewicz K."/>
            <person name="Wedrychowicz H."/>
        </authorList>
    </citation>
    <scope>NUCLEOTIDE SEQUENCE [LARGE SCALE GENOMIC DNA]</scope>
    <source>
        <strain evidence="7 8">DSM 26883</strain>
    </source>
</reference>
<evidence type="ECO:0000256" key="4">
    <source>
        <dbReference type="ARBA" id="ARBA00022801"/>
    </source>
</evidence>
<dbReference type="InterPro" id="IPR010720">
    <property type="entry name" value="Alpha-L-AF_C"/>
</dbReference>
<dbReference type="Pfam" id="PF20737">
    <property type="entry name" value="Glyco_hydro127C"/>
    <property type="match status" value="1"/>
</dbReference>
<dbReference type="GO" id="GO:0046373">
    <property type="term" value="P:L-arabinose metabolic process"/>
    <property type="evidence" value="ECO:0007669"/>
    <property type="project" value="InterPro"/>
</dbReference>
<evidence type="ECO:0000259" key="6">
    <source>
        <dbReference type="SMART" id="SM00813"/>
    </source>
</evidence>
<dbReference type="SUPFAM" id="SSF49785">
    <property type="entry name" value="Galactose-binding domain-like"/>
    <property type="match status" value="1"/>
</dbReference>
<name>A0A1M4ZG96_9BACE</name>
<sequence>MENKLWCFVSMALIAAGSVTTSYAKDDGKTPIQFIPVKDVQINDAFWTPKFNRWNSVTVPDVFNKFEGKHLKTAEEQNNNNIFMDFDEVAAGRKGTGHSAGLPWFNGLVYETIRGVSDLLMQHPDKKLEDRIDKYITRIEAAQKIDSNGFIDTYTDLVQPEYRWGENGGFLRWQHNVYNAGMLIEAGVHYYEATGKVKLLEVAVRLANYMCDLMGPAPKKNIIPSHSGPEEAVIKLYWLFKQNPDIKKQINLPVDETAYWKLVTFWMENRGKHCGYPLWVKWGNEKSEQWIREQKYKDPQFGDNARPSWGDYAQDSITIFEQKTIEGHAVRATLLATGVVAAALENHSPKYIQTATDWWDNMVGRRMFITGGVGAIHFDEKFGEDYFLPTDAYLETCAAVGAGFFSQRMNELTGEGKYMDEFERVLYNNVLTGISLSGDKYTYQNPLNSHNHSRWEWHSCPCCPPMFLKIVSAMPGFIYAKQADQLMVNLFVSSQATIELDHNTVHVQQETGYPWTGKINVTLQPEKRGKFSVKIRVPGWAQGVENPYGLYQSNLISQITLAINGKLEKVKVVDGYVEINRNWGKADRIELNLPMQPRIITACEQVKDLKGKIALASGPVVYCLEEIDNAGLDHLRIDTNCSMELVPEKGLLEGVNVIKGVAVDDKKQQINFTAIPYYAMGNRKQGAYEVWIPINKDELIEIDASKIENTIPAYLYGSCIEDVNHEIYGGIYNQRIFGESFEEPTPGITFDDFSIYDGNWTTSHGELHATKAAGSKFIYNPIELKNGVVEAEIKFDDTSGDNAGLITRVSKEAKGADAFNGYEISLAANGKKVVIGKHENNFSHIRDIEVDCNPAEWNRLKVVMNDGRMEIFLNDKSLFVHNENNPILATGRIGLRSWNSNVKFRNVRMKAENMDKILKFNITPQPEVSFHWTPIQTGNVKAVFIHDNKDAYNSTWSQMISKNGGSGKVGVANMGLNGWGIAVKEGQKFEGRLYLKGSYKGVVKVALQSVDGNKEYAIQELKGVTDKWQKFPFEFISNVTDTNARLAVYIENNGKVWIDQVVLMGTGDDLFHNLPLRNDIAKTMVNQGLTFLRYGGTMVNAPDYKFKNMIGDRDKRPQYRGHWYPYSTNGFGIEEFLQLCEAAGFEPCFAVNVGESAQDMADMIEYLNGPVTSEWGKKRADAGHPKPYNVKYIEIGNEEVIWGDIRKDYEKYIQDFNRIYDAIKSKDPNIEFVSAAWWRPDSQENMKMVFDALNGKAAYWDYHPWADDNILGSQVEGELKQMKDYFQKWDPNTKMKCALFEENGVTHDMRRALGHVTIQNAARRMGDFLLTTCAANALEPYLQNDNGWNQGQIFFTPSQVWGMPPFYAKQMASNHHKPFRVFSATHGELDVTAATDEKKEEVVVHVSNIHDYVITADICLKGFDSPSKIKVITLSGDLKDKNTPEQPERIVPQEKVLYYTKDLKYEFPANSYTILVYQR</sequence>
<evidence type="ECO:0000256" key="2">
    <source>
        <dbReference type="ARBA" id="ARBA00007186"/>
    </source>
</evidence>
<comment type="catalytic activity">
    <reaction evidence="1">
        <text>Hydrolysis of terminal non-reducing alpha-L-arabinofuranoside residues in alpha-L-arabinosides.</text>
        <dbReference type="EC" id="3.2.1.55"/>
    </reaction>
</comment>
<accession>A0A1M4ZG96</accession>
<gene>
    <name evidence="7" type="ORF">SAMN05444349_11298</name>
</gene>
<dbReference type="PANTHER" id="PTHR43465:SF2">
    <property type="entry name" value="DUF1680 DOMAIN PROTEIN (AFU_ORTHOLOGUE AFUA_1G08910)"/>
    <property type="match status" value="1"/>
</dbReference>
<dbReference type="InterPro" id="IPR013780">
    <property type="entry name" value="Glyco_hydro_b"/>
</dbReference>
<dbReference type="STRING" id="871325.SAMN05444349_11298"/>
<dbReference type="Pfam" id="PF22848">
    <property type="entry name" value="ASD1_dom"/>
    <property type="match status" value="1"/>
</dbReference>
<dbReference type="SUPFAM" id="SSF51445">
    <property type="entry name" value="(Trans)glycosidases"/>
    <property type="match status" value="1"/>
</dbReference>
<dbReference type="SUPFAM" id="SSF48208">
    <property type="entry name" value="Six-hairpin glycosidases"/>
    <property type="match status" value="1"/>
</dbReference>
<evidence type="ECO:0000256" key="5">
    <source>
        <dbReference type="SAM" id="SignalP"/>
    </source>
</evidence>
<dbReference type="Gene3D" id="3.20.20.80">
    <property type="entry name" value="Glycosidases"/>
    <property type="match status" value="1"/>
</dbReference>
<dbReference type="Pfam" id="PF07944">
    <property type="entry name" value="Beta-AFase-like_GH127_cat"/>
    <property type="match status" value="1"/>
</dbReference>
<dbReference type="InterPro" id="IPR008928">
    <property type="entry name" value="6-hairpin_glycosidase_sf"/>
</dbReference>
<feature type="domain" description="Alpha-L-arabinofuranosidase C-terminal" evidence="6">
    <location>
        <begin position="1301"/>
        <end position="1471"/>
    </location>
</feature>
<dbReference type="OrthoDB" id="9758333at2"/>
<organism evidence="7 8">
    <name type="scientific">Bacteroides faecichinchillae</name>
    <dbReference type="NCBI Taxonomy" id="871325"/>
    <lineage>
        <taxon>Bacteria</taxon>
        <taxon>Pseudomonadati</taxon>
        <taxon>Bacteroidota</taxon>
        <taxon>Bacteroidia</taxon>
        <taxon>Bacteroidales</taxon>
        <taxon>Bacteroidaceae</taxon>
        <taxon>Bacteroides</taxon>
    </lineage>
</organism>